<proteinExistence type="predicted"/>
<sequence length="83" mass="10130">MMFARCFSKQQWLIQIFPAKHPWHLLVKRAPFLSSQKIKYTCFGNVRLCYMFTFQLKYYDFQACERFGAIFNMARLLLDDFRN</sequence>
<dbReference type="AlphaFoldDB" id="A0AAN7FQQ0"/>
<evidence type="ECO:0000313" key="2">
    <source>
        <dbReference type="Proteomes" id="UP001324115"/>
    </source>
</evidence>
<name>A0AAN7FQQ0_QUERU</name>
<organism evidence="1 2">
    <name type="scientific">Quercus rubra</name>
    <name type="common">Northern red oak</name>
    <name type="synonym">Quercus borealis</name>
    <dbReference type="NCBI Taxonomy" id="3512"/>
    <lineage>
        <taxon>Eukaryota</taxon>
        <taxon>Viridiplantae</taxon>
        <taxon>Streptophyta</taxon>
        <taxon>Embryophyta</taxon>
        <taxon>Tracheophyta</taxon>
        <taxon>Spermatophyta</taxon>
        <taxon>Magnoliopsida</taxon>
        <taxon>eudicotyledons</taxon>
        <taxon>Gunneridae</taxon>
        <taxon>Pentapetalae</taxon>
        <taxon>rosids</taxon>
        <taxon>fabids</taxon>
        <taxon>Fagales</taxon>
        <taxon>Fagaceae</taxon>
        <taxon>Quercus</taxon>
    </lineage>
</organism>
<dbReference type="Proteomes" id="UP001324115">
    <property type="component" value="Unassembled WGS sequence"/>
</dbReference>
<dbReference type="EMBL" id="JAXUIC010000004">
    <property type="protein sequence ID" value="KAK4594996.1"/>
    <property type="molecule type" value="Genomic_DNA"/>
</dbReference>
<comment type="caution">
    <text evidence="1">The sequence shown here is derived from an EMBL/GenBank/DDBJ whole genome shotgun (WGS) entry which is preliminary data.</text>
</comment>
<evidence type="ECO:0000313" key="1">
    <source>
        <dbReference type="EMBL" id="KAK4594996.1"/>
    </source>
</evidence>
<accession>A0AAN7FQQ0</accession>
<reference evidence="1 2" key="1">
    <citation type="journal article" date="2023" name="G3 (Bethesda)">
        <title>A haplotype-resolved chromosome-scale genome for Quercus rubra L. provides insights into the genetics of adaptive traits for red oak species.</title>
        <authorList>
            <person name="Kapoor B."/>
            <person name="Jenkins J."/>
            <person name="Schmutz J."/>
            <person name="Zhebentyayeva T."/>
            <person name="Kuelheim C."/>
            <person name="Coggeshall M."/>
            <person name="Heim C."/>
            <person name="Lasky J.R."/>
            <person name="Leites L."/>
            <person name="Islam-Faridi N."/>
            <person name="Romero-Severson J."/>
            <person name="DeLeo V.L."/>
            <person name="Lucas S.M."/>
            <person name="Lazic D."/>
            <person name="Gailing O."/>
            <person name="Carlson J."/>
            <person name="Staton M."/>
        </authorList>
    </citation>
    <scope>NUCLEOTIDE SEQUENCE [LARGE SCALE GENOMIC DNA]</scope>
    <source>
        <strain evidence="1">Pseudo-F2</strain>
    </source>
</reference>
<gene>
    <name evidence="1" type="ORF">RGQ29_018651</name>
</gene>
<protein>
    <submittedName>
        <fullName evidence="1">Uncharacterized protein</fullName>
    </submittedName>
</protein>
<keyword evidence="2" id="KW-1185">Reference proteome</keyword>